<accession>A0AAW5C0Q9</accession>
<feature type="domain" description="Peptidase M24" evidence="1">
    <location>
        <begin position="211"/>
        <end position="382"/>
    </location>
</feature>
<keyword evidence="3" id="KW-0378">Hydrolase</keyword>
<dbReference type="InterPro" id="IPR036005">
    <property type="entry name" value="Creatinase/aminopeptidase-like"/>
</dbReference>
<dbReference type="SUPFAM" id="SSF55920">
    <property type="entry name" value="Creatinase/aminopeptidase"/>
    <property type="match status" value="1"/>
</dbReference>
<dbReference type="InterPro" id="IPR000994">
    <property type="entry name" value="Pept_M24"/>
</dbReference>
<feature type="domain" description="Creatinase N-terminal" evidence="2">
    <location>
        <begin position="35"/>
        <end position="100"/>
    </location>
</feature>
<protein>
    <submittedName>
        <fullName evidence="3">Aminopeptidase P family N-terminal domain-containing protein</fullName>
    </submittedName>
</protein>
<dbReference type="EMBL" id="JAKNGE010000017">
    <property type="protein sequence ID" value="MCG4746664.1"/>
    <property type="molecule type" value="Genomic_DNA"/>
</dbReference>
<dbReference type="RefSeq" id="WP_202048807.1">
    <property type="nucleotide sequence ID" value="NZ_JAAITT010000013.1"/>
</dbReference>
<comment type="caution">
    <text evidence="3">The sequence shown here is derived from an EMBL/GenBank/DDBJ whole genome shotgun (WGS) entry which is preliminary data.</text>
</comment>
<dbReference type="CDD" id="cd01066">
    <property type="entry name" value="APP_MetAP"/>
    <property type="match status" value="1"/>
</dbReference>
<gene>
    <name evidence="3" type="ORF">L0N08_14675</name>
</gene>
<dbReference type="Proteomes" id="UP001299608">
    <property type="component" value="Unassembled WGS sequence"/>
</dbReference>
<proteinExistence type="predicted"/>
<keyword evidence="3" id="KW-0031">Aminopeptidase</keyword>
<dbReference type="GO" id="GO:0004177">
    <property type="term" value="F:aminopeptidase activity"/>
    <property type="evidence" value="ECO:0007669"/>
    <property type="project" value="UniProtKB-KW"/>
</dbReference>
<evidence type="ECO:0000313" key="3">
    <source>
        <dbReference type="EMBL" id="MCG4746664.1"/>
    </source>
</evidence>
<dbReference type="Pfam" id="PF01321">
    <property type="entry name" value="Creatinase_N"/>
    <property type="match status" value="1"/>
</dbReference>
<dbReference type="SUPFAM" id="SSF53092">
    <property type="entry name" value="Creatinase/prolidase N-terminal domain"/>
    <property type="match status" value="1"/>
</dbReference>
<sequence length="466" mass="52335">MERYDKENMVLKRVSQPKADRLEPVPLSDSTMEERRKNLLRAMEEEQIDCLIIYGDLEHGSNFEYLTGFLPRFEEALLVIHRKDTAFLLLGNENLKMARHSRIQAQPVHVPAFSLPNQPMDRGLTVRDGLMQARTAEAGRIGVVGWKLLEEKCPDQDGLFDVPYYIVDALKKLTGEKTQIINKTGIFIHPGHGIRTVNNCNEIAHYEFGSALSANCVLDAMNQLGPGKTEMEIGSSLKIWGQPNSVVSISAAGERFQDASLYPGRKRIKTGDKLSLTTGFKGGLTSRSGYAVSCKEELPEDSRDYLERVAAPYYAAMAAWLEQIKIGMKGGEMYRLIETVLPKDTYGWSLNPGHLTADEEWLSSPIWKDSAHLLKSGMLLQADIIPSVPGYGGAGAESGIALADEDLRNQLKEHYPETWARIEERRDYIKEELGILLHQEVLPLSCLTGYYRPFMLDRDRAFTVGR</sequence>
<reference evidence="3" key="1">
    <citation type="submission" date="2022-01" db="EMBL/GenBank/DDBJ databases">
        <title>Collection of gut derived symbiotic bacterial strains cultured from healthy donors.</title>
        <authorList>
            <person name="Lin H."/>
            <person name="Kohout C."/>
            <person name="Waligurski E."/>
            <person name="Pamer E.G."/>
        </authorList>
    </citation>
    <scope>NUCLEOTIDE SEQUENCE</scope>
    <source>
        <strain evidence="3">DFI.6.55</strain>
    </source>
</reference>
<dbReference type="AlphaFoldDB" id="A0AAW5C0Q9"/>
<evidence type="ECO:0000259" key="1">
    <source>
        <dbReference type="Pfam" id="PF00557"/>
    </source>
</evidence>
<evidence type="ECO:0000313" key="4">
    <source>
        <dbReference type="Proteomes" id="UP001299608"/>
    </source>
</evidence>
<name>A0AAW5C0Q9_9FIRM</name>
<dbReference type="InterPro" id="IPR000587">
    <property type="entry name" value="Creatinase_N"/>
</dbReference>
<dbReference type="Gene3D" id="3.40.350.10">
    <property type="entry name" value="Creatinase/prolidase N-terminal domain"/>
    <property type="match status" value="1"/>
</dbReference>
<keyword evidence="3" id="KW-0645">Protease</keyword>
<evidence type="ECO:0000259" key="2">
    <source>
        <dbReference type="Pfam" id="PF01321"/>
    </source>
</evidence>
<organism evidence="3 4">
    <name type="scientific">Enterocloster aldenensis</name>
    <dbReference type="NCBI Taxonomy" id="358742"/>
    <lineage>
        <taxon>Bacteria</taxon>
        <taxon>Bacillati</taxon>
        <taxon>Bacillota</taxon>
        <taxon>Clostridia</taxon>
        <taxon>Lachnospirales</taxon>
        <taxon>Lachnospiraceae</taxon>
        <taxon>Enterocloster</taxon>
    </lineage>
</organism>
<dbReference type="Pfam" id="PF00557">
    <property type="entry name" value="Peptidase_M24"/>
    <property type="match status" value="1"/>
</dbReference>
<dbReference type="Gene3D" id="3.90.230.10">
    <property type="entry name" value="Creatinase/methionine aminopeptidase superfamily"/>
    <property type="match status" value="1"/>
</dbReference>
<dbReference type="InterPro" id="IPR029149">
    <property type="entry name" value="Creatin/AminoP/Spt16_N"/>
</dbReference>